<dbReference type="InterPro" id="IPR003694">
    <property type="entry name" value="NAD_synthase"/>
</dbReference>
<dbReference type="InterPro" id="IPR014729">
    <property type="entry name" value="Rossmann-like_a/b/a_fold"/>
</dbReference>
<feature type="binding site" evidence="7">
    <location>
        <begin position="369"/>
        <end position="376"/>
    </location>
    <ligand>
        <name>ATP</name>
        <dbReference type="ChEBI" id="CHEBI:30616"/>
    </ligand>
</feature>
<evidence type="ECO:0000256" key="7">
    <source>
        <dbReference type="HAMAP-Rule" id="MF_02090"/>
    </source>
</evidence>
<feature type="binding site" evidence="7">
    <location>
        <position position="211"/>
    </location>
    <ligand>
        <name>L-glutamine</name>
        <dbReference type="ChEBI" id="CHEBI:58359"/>
    </ligand>
</feature>
<organism evidence="12 13">
    <name type="scientific">Pandoraea faecigallinarum</name>
    <dbReference type="NCBI Taxonomy" id="656179"/>
    <lineage>
        <taxon>Bacteria</taxon>
        <taxon>Pseudomonadati</taxon>
        <taxon>Pseudomonadota</taxon>
        <taxon>Betaproteobacteria</taxon>
        <taxon>Burkholderiales</taxon>
        <taxon>Burkholderiaceae</taxon>
        <taxon>Pandoraea</taxon>
    </lineage>
</organism>
<keyword evidence="4 7" id="KW-0547">Nucleotide-binding</keyword>
<dbReference type="CDD" id="cd07570">
    <property type="entry name" value="GAT_Gln-NAD-synth"/>
    <property type="match status" value="1"/>
</dbReference>
<evidence type="ECO:0000256" key="8">
    <source>
        <dbReference type="PIRNR" id="PIRNR006630"/>
    </source>
</evidence>
<accession>A0A0H3X1V1</accession>
<sequence>MTNRFLNLYNHDFARVAVGVPQCRVADPAFNAAQTIALARQADAQGAVLVAFPELGIPAYSCEDLFQQRALHDACDAALADIVAASRELGPALIVGMPVRVQQRLFNCAVVIARGRIHGVVPKTYLPNYSEFYEARQFNAADDAGVDTVTLLGVDVPFGSLIFEAADQPLLRFHCEICEDVWVPVPPSSFAALAGATVLVNLSASNVVVGKSAYRHQLVGQQSARCLAAYLYTSAGQGESTTDLAWDGQALIYENGDMLAESERFASESHLIFADVDLERLARERMHQTTFGVSVRRHADEVARFRTIRVDVTVPRDVELPLARAIARFPYVPSDAQRRDERCHEVYNIQVQALMQRLASSKIQKVVIGVSGGLDSTHALLVCAKVMDRLGLPRTNILAYTMPGFATSERTLRQARELMEAVGCTAREIDIRPSCMQMLKDLDHPFSRGEDVYDVTFENVQAGERTNHLFRLANHLGAIVIGTGDLSELALGWCTYGVGDHMSHYNVNASVPKTLIMHLVRWVAETGQLGGAASAKPGKADKVDRAEKADRADRADKPDRGAKDAAQRRNVLIDILETEISPELVPGKANGAPEQRTEHFIGPYELQDFNLYYTLRFGYAPRKVAFLSWSAWHDASQGRWPEEGHLSRNAYDLVAIKRNLRIFLDRFFRTSQFKRSCIPNAPKVGTGGSLSPRGDWRAPSDSESVVWLADLDTVSDDPHA</sequence>
<dbReference type="InterPro" id="IPR022310">
    <property type="entry name" value="NAD/GMP_synthase"/>
</dbReference>
<comment type="similarity">
    <text evidence="9">Belongs to the NAD synthetase family.</text>
</comment>
<dbReference type="AlphaFoldDB" id="A0A0H3X1V1"/>
<dbReference type="InterPro" id="IPR014445">
    <property type="entry name" value="Gln-dep_NAD_synthase"/>
</dbReference>
<dbReference type="OrthoDB" id="8817375at2"/>
<dbReference type="CDD" id="cd00553">
    <property type="entry name" value="NAD_synthase"/>
    <property type="match status" value="1"/>
</dbReference>
<evidence type="ECO:0000256" key="2">
    <source>
        <dbReference type="ARBA" id="ARBA00007145"/>
    </source>
</evidence>
<dbReference type="Pfam" id="PF00795">
    <property type="entry name" value="CN_hydrolase"/>
    <property type="match status" value="1"/>
</dbReference>
<dbReference type="Gene3D" id="1.10.10.1140">
    <property type="entry name" value="Glutamine-dependent NAD+ synthetase, C-terminal domain"/>
    <property type="match status" value="1"/>
</dbReference>
<reference evidence="12" key="1">
    <citation type="submission" date="2016-06" db="EMBL/GenBank/DDBJ databases">
        <title>Complete Genome Sequence of Pandoraea faecigallinarum DSM-23572.</title>
        <authorList>
            <person name="Yong D."/>
            <person name="Ee R."/>
            <person name="Lim Y.-L."/>
            <person name="Yin W.-F."/>
            <person name="Chan K.-G."/>
        </authorList>
    </citation>
    <scope>NUCLEOTIDE SEQUENCE</scope>
    <source>
        <strain evidence="12">DSM 23572</strain>
    </source>
</reference>
<evidence type="ECO:0000256" key="9">
    <source>
        <dbReference type="RuleBase" id="RU003811"/>
    </source>
</evidence>
<keyword evidence="5 7" id="KW-0067">ATP-binding</keyword>
<feature type="binding site" evidence="7">
    <location>
        <position position="205"/>
    </location>
    <ligand>
        <name>L-glutamine</name>
        <dbReference type="ChEBI" id="CHEBI:58359"/>
    </ligand>
</feature>
<dbReference type="PANTHER" id="PTHR23090:SF9">
    <property type="entry name" value="GLUTAMINE-DEPENDENT NAD(+) SYNTHETASE"/>
    <property type="match status" value="1"/>
</dbReference>
<comment type="similarity">
    <text evidence="2 7 8">In the C-terminal section; belongs to the NAD synthetase family.</text>
</comment>
<dbReference type="GO" id="GO:0008795">
    <property type="term" value="F:NAD+ synthase activity"/>
    <property type="evidence" value="ECO:0007669"/>
    <property type="project" value="UniProtKB-UniRule"/>
</dbReference>
<dbReference type="InterPro" id="IPR041856">
    <property type="entry name" value="NAD+_synth_C"/>
</dbReference>
<evidence type="ECO:0000313" key="13">
    <source>
        <dbReference type="Proteomes" id="UP000035651"/>
    </source>
</evidence>
<dbReference type="GO" id="GO:0009435">
    <property type="term" value="P:NAD+ biosynthetic process"/>
    <property type="evidence" value="ECO:0007669"/>
    <property type="project" value="UniProtKB-UniRule"/>
</dbReference>
<dbReference type="RefSeq" id="WP_047908870.1">
    <property type="nucleotide sequence ID" value="NZ_CP011807.3"/>
</dbReference>
<dbReference type="KEGG" id="pfg:AB870_17730"/>
<comment type="catalytic activity">
    <reaction evidence="7 8">
        <text>deamido-NAD(+) + L-glutamine + ATP + H2O = L-glutamate + AMP + diphosphate + NAD(+) + H(+)</text>
        <dbReference type="Rhea" id="RHEA:24384"/>
        <dbReference type="ChEBI" id="CHEBI:15377"/>
        <dbReference type="ChEBI" id="CHEBI:15378"/>
        <dbReference type="ChEBI" id="CHEBI:29985"/>
        <dbReference type="ChEBI" id="CHEBI:30616"/>
        <dbReference type="ChEBI" id="CHEBI:33019"/>
        <dbReference type="ChEBI" id="CHEBI:57540"/>
        <dbReference type="ChEBI" id="CHEBI:58359"/>
        <dbReference type="ChEBI" id="CHEBI:58437"/>
        <dbReference type="ChEBI" id="CHEBI:456215"/>
        <dbReference type="EC" id="6.3.5.1"/>
    </reaction>
</comment>
<feature type="binding site" evidence="7">
    <location>
        <position position="459"/>
    </location>
    <ligand>
        <name>deamido-NAD(+)</name>
        <dbReference type="ChEBI" id="CHEBI:58437"/>
        <note>ligand shared between two neighboring subunits</note>
    </ligand>
</feature>
<evidence type="ECO:0000256" key="1">
    <source>
        <dbReference type="ARBA" id="ARBA00005188"/>
    </source>
</evidence>
<feature type="active site" description="Nucleophile; for glutaminase activity" evidence="7">
    <location>
        <position position="178"/>
    </location>
</feature>
<dbReference type="Proteomes" id="UP000035651">
    <property type="component" value="Chromosome"/>
</dbReference>
<dbReference type="GO" id="GO:0003952">
    <property type="term" value="F:NAD+ synthase (glutamine-hydrolyzing) activity"/>
    <property type="evidence" value="ECO:0007669"/>
    <property type="project" value="UniProtKB-UniRule"/>
</dbReference>
<evidence type="ECO:0000256" key="4">
    <source>
        <dbReference type="ARBA" id="ARBA00022741"/>
    </source>
</evidence>
<dbReference type="STRING" id="656179.AB870_17730"/>
<dbReference type="InterPro" id="IPR003010">
    <property type="entry name" value="C-N_Hydrolase"/>
</dbReference>
<dbReference type="NCBIfam" id="TIGR00552">
    <property type="entry name" value="nadE"/>
    <property type="match status" value="1"/>
</dbReference>
<dbReference type="UniPathway" id="UPA00253">
    <property type="reaction ID" value="UER00334"/>
</dbReference>
<feature type="binding site" evidence="7">
    <location>
        <position position="674"/>
    </location>
    <ligand>
        <name>deamido-NAD(+)</name>
        <dbReference type="ChEBI" id="CHEBI:58437"/>
        <note>ligand shared between two neighboring subunits</note>
    </ligand>
</feature>
<feature type="active site" description="For glutaminase activity" evidence="7">
    <location>
        <position position="123"/>
    </location>
</feature>
<comment type="function">
    <text evidence="7">Catalyzes the ATP-dependent amidation of deamido-NAD to form NAD. Uses L-glutamine as a nitrogen source.</text>
</comment>
<dbReference type="EMBL" id="CP011807">
    <property type="protein sequence ID" value="AKM32963.1"/>
    <property type="molecule type" value="Genomic_DNA"/>
</dbReference>
<evidence type="ECO:0000256" key="10">
    <source>
        <dbReference type="SAM" id="MobiDB-lite"/>
    </source>
</evidence>
<dbReference type="GO" id="GO:0005737">
    <property type="term" value="C:cytoplasm"/>
    <property type="evidence" value="ECO:0007669"/>
    <property type="project" value="InterPro"/>
</dbReference>
<protein>
    <recommendedName>
        <fullName evidence="7 8">Glutamine-dependent NAD(+) synthetase</fullName>
        <ecNumber evidence="7 8">6.3.5.1</ecNumber>
    </recommendedName>
    <alternativeName>
        <fullName evidence="7 8">NAD(+) synthase [glutamine-hydrolyzing]</fullName>
    </alternativeName>
</protein>
<evidence type="ECO:0000256" key="3">
    <source>
        <dbReference type="ARBA" id="ARBA00022598"/>
    </source>
</evidence>
<dbReference type="Gene3D" id="3.40.50.620">
    <property type="entry name" value="HUPs"/>
    <property type="match status" value="1"/>
</dbReference>
<dbReference type="FunFam" id="3.40.50.620:FF:000155">
    <property type="entry name" value="Glutamine-dependent NAD(+) synthetase"/>
    <property type="match status" value="1"/>
</dbReference>
<dbReference type="SUPFAM" id="SSF52402">
    <property type="entry name" value="Adenine nucleotide alpha hydrolases-like"/>
    <property type="match status" value="1"/>
</dbReference>
<keyword evidence="3 7" id="KW-0436">Ligase</keyword>
<dbReference type="FunFam" id="1.10.10.1140:FF:000001">
    <property type="entry name" value="Glutamine-dependent NAD(+) synthetase"/>
    <property type="match status" value="1"/>
</dbReference>
<comment type="pathway">
    <text evidence="1 7 8">Cofactor biosynthesis; NAD(+) biosynthesis; NAD(+) from deamido-NAD(+) (L-Gln route): step 1/1.</text>
</comment>
<dbReference type="PROSITE" id="PS50263">
    <property type="entry name" value="CN_HYDROLASE"/>
    <property type="match status" value="1"/>
</dbReference>
<feature type="binding site" evidence="7">
    <location>
        <position position="488"/>
    </location>
    <ligand>
        <name>deamido-NAD(+)</name>
        <dbReference type="ChEBI" id="CHEBI:58437"/>
        <note>ligand shared between two neighboring subunits</note>
    </ligand>
</feature>
<evidence type="ECO:0000256" key="6">
    <source>
        <dbReference type="ARBA" id="ARBA00023027"/>
    </source>
</evidence>
<evidence type="ECO:0000256" key="5">
    <source>
        <dbReference type="ARBA" id="ARBA00022840"/>
    </source>
</evidence>
<dbReference type="Gene3D" id="3.60.110.10">
    <property type="entry name" value="Carbon-nitrogen hydrolase"/>
    <property type="match status" value="1"/>
</dbReference>
<dbReference type="GO" id="GO:0005524">
    <property type="term" value="F:ATP binding"/>
    <property type="evidence" value="ECO:0007669"/>
    <property type="project" value="UniProtKB-UniRule"/>
</dbReference>
<feature type="domain" description="CN hydrolase" evidence="11">
    <location>
        <begin position="14"/>
        <end position="278"/>
    </location>
</feature>
<feature type="binding site" evidence="7">
    <location>
        <begin position="493"/>
        <end position="496"/>
    </location>
    <ligand>
        <name>deamido-NAD(+)</name>
        <dbReference type="ChEBI" id="CHEBI:58437"/>
        <note>ligand shared between two neighboring subunits</note>
    </ligand>
</feature>
<dbReference type="Pfam" id="PF02540">
    <property type="entry name" value="NAD_synthase"/>
    <property type="match status" value="1"/>
</dbReference>
<keyword evidence="13" id="KW-1185">Reference proteome</keyword>
<feature type="binding site" evidence="7">
    <location>
        <position position="483"/>
    </location>
    <ligand>
        <name>ATP</name>
        <dbReference type="ChEBI" id="CHEBI:30616"/>
    </ligand>
</feature>
<evidence type="ECO:0000313" key="12">
    <source>
        <dbReference type="EMBL" id="AKM32963.1"/>
    </source>
</evidence>
<dbReference type="SUPFAM" id="SSF56317">
    <property type="entry name" value="Carbon-nitrogen hydrolase"/>
    <property type="match status" value="1"/>
</dbReference>
<dbReference type="EC" id="6.3.5.1" evidence="7 8"/>
<keyword evidence="6 7" id="KW-0520">NAD</keyword>
<feature type="region of interest" description="Disordered" evidence="10">
    <location>
        <begin position="531"/>
        <end position="565"/>
    </location>
</feature>
<dbReference type="NCBIfam" id="NF002730">
    <property type="entry name" value="PRK02628.1"/>
    <property type="match status" value="1"/>
</dbReference>
<dbReference type="PATRIC" id="fig|656179.3.peg.3775"/>
<dbReference type="InterPro" id="IPR036526">
    <property type="entry name" value="C-N_Hydrolase_sf"/>
</dbReference>
<dbReference type="HAMAP" id="MF_02090">
    <property type="entry name" value="NadE_glutamine_dep"/>
    <property type="match status" value="1"/>
</dbReference>
<name>A0A0H3X1V1_9BURK</name>
<dbReference type="GO" id="GO:0004359">
    <property type="term" value="F:glutaminase activity"/>
    <property type="evidence" value="ECO:0007669"/>
    <property type="project" value="InterPro"/>
</dbReference>
<evidence type="ECO:0000259" key="11">
    <source>
        <dbReference type="PROSITE" id="PS50263"/>
    </source>
</evidence>
<gene>
    <name evidence="7 12" type="primary">nadE</name>
    <name evidence="12" type="ORF">AB870_17730</name>
</gene>
<dbReference type="PANTHER" id="PTHR23090">
    <property type="entry name" value="NH 3 /GLUTAMINE-DEPENDENT NAD + SYNTHETASE"/>
    <property type="match status" value="1"/>
</dbReference>
<proteinExistence type="inferred from homology"/>
<feature type="binding site" evidence="7">
    <location>
        <position position="129"/>
    </location>
    <ligand>
        <name>L-glutamine</name>
        <dbReference type="ChEBI" id="CHEBI:58359"/>
    </ligand>
</feature>
<feature type="active site" description="Proton acceptor; for glutaminase activity" evidence="7">
    <location>
        <position position="54"/>
    </location>
</feature>
<feature type="compositionally biased region" description="Basic and acidic residues" evidence="10">
    <location>
        <begin position="538"/>
        <end position="565"/>
    </location>
</feature>
<dbReference type="PIRSF" id="PIRSF006630">
    <property type="entry name" value="NADS_GAT"/>
    <property type="match status" value="1"/>
</dbReference>